<dbReference type="OrthoDB" id="1939491at2759"/>
<evidence type="ECO:0000256" key="1">
    <source>
        <dbReference type="SAM" id="MobiDB-lite"/>
    </source>
</evidence>
<accession>A0A9D3WJN6</accession>
<protein>
    <submittedName>
        <fullName evidence="2">Uncharacterized protein</fullName>
    </submittedName>
</protein>
<comment type="caution">
    <text evidence="2">The sequence shown here is derived from an EMBL/GenBank/DDBJ whole genome shotgun (WGS) entry which is preliminary data.</text>
</comment>
<dbReference type="Proteomes" id="UP000828251">
    <property type="component" value="Unassembled WGS sequence"/>
</dbReference>
<keyword evidence="3" id="KW-1185">Reference proteome</keyword>
<gene>
    <name evidence="2" type="ORF">J1N35_001286</name>
</gene>
<dbReference type="EMBL" id="JAIQCV010000001">
    <property type="protein sequence ID" value="KAH1129908.1"/>
    <property type="molecule type" value="Genomic_DNA"/>
</dbReference>
<feature type="region of interest" description="Disordered" evidence="1">
    <location>
        <begin position="37"/>
        <end position="61"/>
    </location>
</feature>
<proteinExistence type="predicted"/>
<reference evidence="2 3" key="1">
    <citation type="journal article" date="2021" name="Plant Biotechnol. J.">
        <title>Multi-omics assisted identification of the key and species-specific regulatory components of drought-tolerant mechanisms in Gossypium stocksii.</title>
        <authorList>
            <person name="Yu D."/>
            <person name="Ke L."/>
            <person name="Zhang D."/>
            <person name="Wu Y."/>
            <person name="Sun Y."/>
            <person name="Mei J."/>
            <person name="Sun J."/>
            <person name="Sun Y."/>
        </authorList>
    </citation>
    <scope>NUCLEOTIDE SEQUENCE [LARGE SCALE GENOMIC DNA]</scope>
    <source>
        <strain evidence="3">cv. E1</strain>
        <tissue evidence="2">Leaf</tissue>
    </source>
</reference>
<name>A0A9D3WJN6_9ROSI</name>
<dbReference type="AlphaFoldDB" id="A0A9D3WJN6"/>
<organism evidence="2 3">
    <name type="scientific">Gossypium stocksii</name>
    <dbReference type="NCBI Taxonomy" id="47602"/>
    <lineage>
        <taxon>Eukaryota</taxon>
        <taxon>Viridiplantae</taxon>
        <taxon>Streptophyta</taxon>
        <taxon>Embryophyta</taxon>
        <taxon>Tracheophyta</taxon>
        <taxon>Spermatophyta</taxon>
        <taxon>Magnoliopsida</taxon>
        <taxon>eudicotyledons</taxon>
        <taxon>Gunneridae</taxon>
        <taxon>Pentapetalae</taxon>
        <taxon>rosids</taxon>
        <taxon>malvids</taxon>
        <taxon>Malvales</taxon>
        <taxon>Malvaceae</taxon>
        <taxon>Malvoideae</taxon>
        <taxon>Gossypium</taxon>
    </lineage>
</organism>
<sequence length="215" mass="24028">MPWVKQELQRQGVQELTKAMTVVKFLIELVSKKDKFESSKANGKGDGGEDEEGHGKYDNGNSLQTVRNCLKGYVLSVIKVDDEPEKMPISLGSAVCGVKAKRGKERENAKLDESKASKLESMILTLAKRNSRQVGSMFMDINIVGQRKSALVDTRELDLFILEKVIGKLGFSVRKSNKKIKTMNSKEVLTMRVAREIKLQLDEWKGKVLGNVSIL</sequence>
<evidence type="ECO:0000313" key="2">
    <source>
        <dbReference type="EMBL" id="KAH1129908.1"/>
    </source>
</evidence>
<evidence type="ECO:0000313" key="3">
    <source>
        <dbReference type="Proteomes" id="UP000828251"/>
    </source>
</evidence>